<dbReference type="Pfam" id="PF07693">
    <property type="entry name" value="KAP_NTPase"/>
    <property type="match status" value="1"/>
</dbReference>
<dbReference type="Proteomes" id="UP000184533">
    <property type="component" value="Unassembled WGS sequence"/>
</dbReference>
<dbReference type="InterPro" id="IPR027417">
    <property type="entry name" value="P-loop_NTPase"/>
</dbReference>
<evidence type="ECO:0000313" key="2">
    <source>
        <dbReference type="EMBL" id="KKB77303.1"/>
    </source>
</evidence>
<organism evidence="2 4">
    <name type="scientific">Devosia limi DSM 17137</name>
    <dbReference type="NCBI Taxonomy" id="1121477"/>
    <lineage>
        <taxon>Bacteria</taxon>
        <taxon>Pseudomonadati</taxon>
        <taxon>Pseudomonadota</taxon>
        <taxon>Alphaproteobacteria</taxon>
        <taxon>Hyphomicrobiales</taxon>
        <taxon>Devosiaceae</taxon>
        <taxon>Devosia</taxon>
    </lineage>
</organism>
<dbReference type="AlphaFoldDB" id="A0A0F5L4M0"/>
<evidence type="ECO:0000259" key="1">
    <source>
        <dbReference type="Pfam" id="PF07693"/>
    </source>
</evidence>
<feature type="domain" description="KAP NTPase" evidence="1">
    <location>
        <begin position="19"/>
        <end position="376"/>
    </location>
</feature>
<dbReference type="EMBL" id="LAJF01000137">
    <property type="protein sequence ID" value="KKB77303.1"/>
    <property type="molecule type" value="Genomic_DNA"/>
</dbReference>
<evidence type="ECO:0000313" key="5">
    <source>
        <dbReference type="Proteomes" id="UP000184533"/>
    </source>
</evidence>
<dbReference type="RefSeq" id="WP_046136705.1">
    <property type="nucleotide sequence ID" value="NZ_FQVC01000002.1"/>
</dbReference>
<name>A0A0F5L4M0_9HYPH</name>
<reference evidence="2 4" key="1">
    <citation type="submission" date="2015-03" db="EMBL/GenBank/DDBJ databases">
        <authorList>
            <person name="Hassan Y.I."/>
            <person name="Lepp D."/>
            <person name="Zhou T."/>
        </authorList>
    </citation>
    <scope>NUCLEOTIDE SEQUENCE [LARGE SCALE GENOMIC DNA]</scope>
    <source>
        <strain evidence="2 4">DSM 17137</strain>
    </source>
</reference>
<proteinExistence type="predicted"/>
<sequence>MQRELGAVRHAEHDRLDRQRFAAGLAHFIANLRAGDEGYVIGLEGPWGSGKSSIIHMVREELLHLEMVKRSALPVFHGDTGSELEMHRLRSLAPKHFATAYDPLTVDLQYFTQDVVNRRHAQQAAEDQKFGVDLYRYFRMCRTIPDNGRVIFTTFEPWLIPESSELASVFIRELARSIGARLGPEVEASFAQYSQAVSELAPIAGAAVDSLYPGAGAAFNVLTQWFQSGHALPATLEERRADLERALQRLRGRKVVIAIDDLDRLTPREASEMVGLVKGLGRLPNIIYLLSYDVENLEKLIRLGTRLDGRAYLEKIVQYKRSTPPASKQALTSLFNECLNGIAPDIVSPASDRLGEVWRAIVLPALKTPRDAIRLGNMFRAGWDAVGVHLDASDFLLLQLTHLADPVLHTFIRENLRALCGLDLSLLGNELKHLVESQQFDTKEAASILEWLFPAVARVMSRHNPGSSQNARIDRRLQVFDNRQAYLELIVPDDAISSLEVQELLTSPDPARKLTEMLARADSSDRPDEIRAQFLDDLRQHYGDGTPIPIPIPMALALVKAAPSLLGTDDPRAANLLDDTNSTRIQSIIIRGLLATPPDERASLLLTLIREADDLSIVASICRTALGPSARPIKSTVDLEMAGREDEVIRALLNKFRANKTVSWVFDQTIPSAILWFWRDHAGDAEVVAFLKKAVRSRRYFPELVNFLVSGVRSTGRPSYWEYVPDWAKEFVDLEVLDAKAKRHLSSDDPATVEAARRYIKARETPEHGPADRRS</sequence>
<gene>
    <name evidence="3" type="ORF">SAMN02745223_00800</name>
    <name evidence="2" type="ORF">VW29_18220</name>
</gene>
<evidence type="ECO:0000313" key="3">
    <source>
        <dbReference type="EMBL" id="SHE65379.1"/>
    </source>
</evidence>
<evidence type="ECO:0000313" key="4">
    <source>
        <dbReference type="Proteomes" id="UP000033608"/>
    </source>
</evidence>
<reference evidence="3 5" key="2">
    <citation type="submission" date="2016-11" db="EMBL/GenBank/DDBJ databases">
        <authorList>
            <person name="Jaros S."/>
            <person name="Januszkiewicz K."/>
            <person name="Wedrychowicz H."/>
        </authorList>
    </citation>
    <scope>NUCLEOTIDE SEQUENCE [LARGE SCALE GENOMIC DNA]</scope>
    <source>
        <strain evidence="3 5">DSM 17137</strain>
    </source>
</reference>
<keyword evidence="4" id="KW-1185">Reference proteome</keyword>
<dbReference type="EMBL" id="FQVC01000002">
    <property type="protein sequence ID" value="SHE65379.1"/>
    <property type="molecule type" value="Genomic_DNA"/>
</dbReference>
<accession>A0A0F5L4M0</accession>
<dbReference type="Proteomes" id="UP000033608">
    <property type="component" value="Unassembled WGS sequence"/>
</dbReference>
<protein>
    <submittedName>
        <fullName evidence="3">KAP family P-loop domain-containing protein</fullName>
    </submittedName>
</protein>
<dbReference type="SUPFAM" id="SSF52540">
    <property type="entry name" value="P-loop containing nucleoside triphosphate hydrolases"/>
    <property type="match status" value="1"/>
</dbReference>
<dbReference type="PATRIC" id="fig|1121477.3.peg.403"/>
<dbReference type="InterPro" id="IPR011646">
    <property type="entry name" value="KAP_P-loop"/>
</dbReference>